<dbReference type="PANTHER" id="PTHR12604:SF2">
    <property type="entry name" value="X-RAY REPAIR CROSS-COMPLEMENTING PROTEIN 6"/>
    <property type="match status" value="1"/>
</dbReference>
<dbReference type="CDD" id="cd00788">
    <property type="entry name" value="KU70"/>
    <property type="match status" value="1"/>
</dbReference>
<dbReference type="InterPro" id="IPR036361">
    <property type="entry name" value="SAP_dom_sf"/>
</dbReference>
<dbReference type="InterPro" id="IPR016194">
    <property type="entry name" value="SPOC-like_C_dom_sf"/>
</dbReference>
<dbReference type="GO" id="GO:0000781">
    <property type="term" value="C:chromosome, telomeric region"/>
    <property type="evidence" value="ECO:0007669"/>
    <property type="project" value="UniProtKB-SubCell"/>
</dbReference>
<evidence type="ECO:0000313" key="21">
    <source>
        <dbReference type="Proteomes" id="UP000703269"/>
    </source>
</evidence>
<dbReference type="GO" id="GO:0000723">
    <property type="term" value="P:telomere maintenance"/>
    <property type="evidence" value="ECO:0007669"/>
    <property type="project" value="InterPro"/>
</dbReference>
<dbReference type="Proteomes" id="UP000703269">
    <property type="component" value="Unassembled WGS sequence"/>
</dbReference>
<dbReference type="EMBL" id="BPQB01000002">
    <property type="protein sequence ID" value="GJE85629.1"/>
    <property type="molecule type" value="Genomic_DNA"/>
</dbReference>
<name>A0A9P3L8L3_9APHY</name>
<dbReference type="Gene3D" id="4.10.970.10">
    <property type="entry name" value="Ku70, bridge and pillars"/>
    <property type="match status" value="1"/>
</dbReference>
<accession>A0A9P3L8L3</accession>
<dbReference type="Pfam" id="PF03731">
    <property type="entry name" value="Ku_N"/>
    <property type="match status" value="1"/>
</dbReference>
<dbReference type="InterPro" id="IPR005160">
    <property type="entry name" value="Ku_C"/>
</dbReference>
<proteinExistence type="inferred from homology"/>
<dbReference type="InterPro" id="IPR036465">
    <property type="entry name" value="vWFA_dom_sf"/>
</dbReference>
<dbReference type="SUPFAM" id="SSF100939">
    <property type="entry name" value="SPOC domain-like"/>
    <property type="match status" value="1"/>
</dbReference>
<dbReference type="InterPro" id="IPR005161">
    <property type="entry name" value="Ku_N"/>
</dbReference>
<reference evidence="20 21" key="1">
    <citation type="submission" date="2021-08" db="EMBL/GenBank/DDBJ databases">
        <title>Draft Genome Sequence of Phanerochaete sordida strain YK-624.</title>
        <authorList>
            <person name="Mori T."/>
            <person name="Dohra H."/>
            <person name="Suzuki T."/>
            <person name="Kawagishi H."/>
            <person name="Hirai H."/>
        </authorList>
    </citation>
    <scope>NUCLEOTIDE SEQUENCE [LARGE SCALE GENOMIC DNA]</scope>
    <source>
        <strain evidence="20 21">YK-624</strain>
    </source>
</reference>
<dbReference type="Pfam" id="PF02735">
    <property type="entry name" value="Ku"/>
    <property type="match status" value="1"/>
</dbReference>
<feature type="domain" description="SAP" evidence="19">
    <location>
        <begin position="619"/>
        <end position="653"/>
    </location>
</feature>
<evidence type="ECO:0000256" key="15">
    <source>
        <dbReference type="ARBA" id="ARBA00023204"/>
    </source>
</evidence>
<keyword evidence="16" id="KW-0539">Nucleus</keyword>
<dbReference type="PANTHER" id="PTHR12604">
    <property type="entry name" value="KU AUTOANTIGEN DNA HELICASE"/>
    <property type="match status" value="1"/>
</dbReference>
<feature type="region of interest" description="Disordered" evidence="18">
    <location>
        <begin position="590"/>
        <end position="609"/>
    </location>
</feature>
<dbReference type="GO" id="GO:0043564">
    <property type="term" value="C:Ku70:Ku80 complex"/>
    <property type="evidence" value="ECO:0007669"/>
    <property type="project" value="InterPro"/>
</dbReference>
<evidence type="ECO:0000256" key="12">
    <source>
        <dbReference type="ARBA" id="ARBA00022895"/>
    </source>
</evidence>
<dbReference type="FunFam" id="2.40.290.10:FF:000001">
    <property type="entry name" value="X-ray repair cross complementing 6"/>
    <property type="match status" value="1"/>
</dbReference>
<dbReference type="SUPFAM" id="SSF68906">
    <property type="entry name" value="SAP domain"/>
    <property type="match status" value="1"/>
</dbReference>
<evidence type="ECO:0000313" key="20">
    <source>
        <dbReference type="EMBL" id="GJE85629.1"/>
    </source>
</evidence>
<dbReference type="InterPro" id="IPR006165">
    <property type="entry name" value="Ku70"/>
</dbReference>
<sequence length="658" mass="73330">MAAYDEWNRIDEDDDDELQDGAVFEGKRDVILFAIDCSDSMHAMHDDPMYEDVQTSHVLTALEAAIQVQKKKVFTGPNDAVGIMLFNTARTGESIGQGVEIKAGNFLYQPIETISAPKVQELIQLVEAARADPNYLRETFPPLQGNRVAMGDVFTSCNWIMRDGAPKTATKRVFLLTDEDNPHSGPGKDRLTTAARTTLVDLVQAGIVVEPFFISTDEKPFDVSRFYSSVLLPTNIIDDDEEAGVLPEALSITRIEDLLDQMKFREVPKRALFSVPFQLAENLVIGVKGYGLVTVQKKGVYKYFVDLGDRMELAESRTVWLQRGGKEVPKDALLSGMGLGEAAQGKKTQDHIDEEGGVTRVTAAGSKTFYTADEIRSFRTLGLEPQIKLLGFKDPDTLAFEDNVKHSYFIYPDEMAYSGSKRTFSALLKTMEKKKKIGLVLALMRRNATPVFCAMLPQAEQRTEEGIQTEPPGMHLIPLPFADDMRAVPEQFLDAERAPQDLTKKAALFVARLAVKGGYSPDSYPNPALEFHNAQLQASAFREEFDPETFEDLSLPKYDMIHERVGSMMKEWKEALLQDESATVVVAPTTSNRRKAKTEPGAASTSEAEVRRLYENSDLDKLKLDQLKDYLRSKGLSVTGKKADLVDRVSEWLDNHSG</sequence>
<evidence type="ECO:0000256" key="3">
    <source>
        <dbReference type="ARBA" id="ARBA00005240"/>
    </source>
</evidence>
<keyword evidence="10" id="KW-0347">Helicase</keyword>
<keyword evidence="21" id="KW-1185">Reference proteome</keyword>
<evidence type="ECO:0000256" key="10">
    <source>
        <dbReference type="ARBA" id="ARBA00022806"/>
    </source>
</evidence>
<evidence type="ECO:0000259" key="19">
    <source>
        <dbReference type="PROSITE" id="PS50800"/>
    </source>
</evidence>
<dbReference type="PIRSF" id="PIRSF003033">
    <property type="entry name" value="Ku70"/>
    <property type="match status" value="1"/>
</dbReference>
<dbReference type="SMART" id="SM00513">
    <property type="entry name" value="SAP"/>
    <property type="match status" value="1"/>
</dbReference>
<evidence type="ECO:0000256" key="14">
    <source>
        <dbReference type="ARBA" id="ARBA00023172"/>
    </source>
</evidence>
<evidence type="ECO:0000256" key="5">
    <source>
        <dbReference type="ARBA" id="ARBA00021796"/>
    </source>
</evidence>
<dbReference type="AlphaFoldDB" id="A0A9P3L8L3"/>
<evidence type="ECO:0000256" key="11">
    <source>
        <dbReference type="ARBA" id="ARBA00022840"/>
    </source>
</evidence>
<protein>
    <recommendedName>
        <fullName evidence="5">ATP-dependent DNA helicase II subunit 1</fullName>
        <ecNumber evidence="4">3.6.4.12</ecNumber>
    </recommendedName>
    <alternativeName>
        <fullName evidence="17">ATP-dependent DNA helicase II subunit Ku70</fullName>
    </alternativeName>
</protein>
<comment type="similarity">
    <text evidence="3">Belongs to the ku70 family.</text>
</comment>
<keyword evidence="11" id="KW-0067">ATP-binding</keyword>
<evidence type="ECO:0000256" key="17">
    <source>
        <dbReference type="ARBA" id="ARBA00031811"/>
    </source>
</evidence>
<keyword evidence="8" id="KW-0227">DNA damage</keyword>
<organism evidence="20 21">
    <name type="scientific">Phanerochaete sordida</name>
    <dbReference type="NCBI Taxonomy" id="48140"/>
    <lineage>
        <taxon>Eukaryota</taxon>
        <taxon>Fungi</taxon>
        <taxon>Dikarya</taxon>
        <taxon>Basidiomycota</taxon>
        <taxon>Agaricomycotina</taxon>
        <taxon>Agaricomycetes</taxon>
        <taxon>Polyporales</taxon>
        <taxon>Phanerochaetaceae</taxon>
        <taxon>Phanerochaete</taxon>
    </lineage>
</organism>
<dbReference type="GO" id="GO:0006310">
    <property type="term" value="P:DNA recombination"/>
    <property type="evidence" value="ECO:0007669"/>
    <property type="project" value="UniProtKB-KW"/>
</dbReference>
<keyword evidence="7" id="KW-0547">Nucleotide-binding</keyword>
<dbReference type="Pfam" id="PF02037">
    <property type="entry name" value="SAP"/>
    <property type="match status" value="1"/>
</dbReference>
<dbReference type="GO" id="GO:0042162">
    <property type="term" value="F:telomeric DNA binding"/>
    <property type="evidence" value="ECO:0007669"/>
    <property type="project" value="InterPro"/>
</dbReference>
<dbReference type="Gene3D" id="3.40.50.410">
    <property type="entry name" value="von Willebrand factor, type A domain"/>
    <property type="match status" value="1"/>
</dbReference>
<keyword evidence="9" id="KW-0378">Hydrolase</keyword>
<evidence type="ECO:0000256" key="2">
    <source>
        <dbReference type="ARBA" id="ARBA00004574"/>
    </source>
</evidence>
<comment type="subcellular location">
    <subcellularLocation>
        <location evidence="2">Chromosome</location>
        <location evidence="2">Telomere</location>
    </subcellularLocation>
    <subcellularLocation>
        <location evidence="1">Nucleus</location>
    </subcellularLocation>
</comment>
<dbReference type="GO" id="GO:0006303">
    <property type="term" value="P:double-strand break repair via nonhomologous end joining"/>
    <property type="evidence" value="ECO:0007669"/>
    <property type="project" value="InterPro"/>
</dbReference>
<dbReference type="InterPro" id="IPR006164">
    <property type="entry name" value="DNA_bd_Ku70/Ku80"/>
</dbReference>
<dbReference type="GO" id="GO:0016787">
    <property type="term" value="F:hydrolase activity"/>
    <property type="evidence" value="ECO:0007669"/>
    <property type="project" value="UniProtKB-KW"/>
</dbReference>
<evidence type="ECO:0000256" key="6">
    <source>
        <dbReference type="ARBA" id="ARBA00022454"/>
    </source>
</evidence>
<dbReference type="InterPro" id="IPR027388">
    <property type="entry name" value="Ku70_bridge/pillars_dom_sf"/>
</dbReference>
<dbReference type="SUPFAM" id="SSF53300">
    <property type="entry name" value="vWA-like"/>
    <property type="match status" value="1"/>
</dbReference>
<keyword evidence="15" id="KW-0234">DNA repair</keyword>
<evidence type="ECO:0000256" key="1">
    <source>
        <dbReference type="ARBA" id="ARBA00004123"/>
    </source>
</evidence>
<keyword evidence="12" id="KW-0779">Telomere</keyword>
<dbReference type="GO" id="GO:0003684">
    <property type="term" value="F:damaged DNA binding"/>
    <property type="evidence" value="ECO:0007669"/>
    <property type="project" value="InterPro"/>
</dbReference>
<gene>
    <name evidence="20" type="ORF">PsYK624_017080</name>
</gene>
<dbReference type="PROSITE" id="PS50800">
    <property type="entry name" value="SAP"/>
    <property type="match status" value="1"/>
</dbReference>
<dbReference type="GO" id="GO:0003690">
    <property type="term" value="F:double-stranded DNA binding"/>
    <property type="evidence" value="ECO:0007669"/>
    <property type="project" value="TreeGrafter"/>
</dbReference>
<dbReference type="Gene3D" id="2.40.290.10">
    <property type="match status" value="1"/>
</dbReference>
<dbReference type="EC" id="3.6.4.12" evidence="4"/>
<evidence type="ECO:0000256" key="8">
    <source>
        <dbReference type="ARBA" id="ARBA00022763"/>
    </source>
</evidence>
<dbReference type="Gene3D" id="1.10.1600.10">
    <property type="match status" value="1"/>
</dbReference>
<keyword evidence="6" id="KW-0158">Chromosome</keyword>
<evidence type="ECO:0000256" key="18">
    <source>
        <dbReference type="SAM" id="MobiDB-lite"/>
    </source>
</evidence>
<dbReference type="GO" id="GO:0005524">
    <property type="term" value="F:ATP binding"/>
    <property type="evidence" value="ECO:0007669"/>
    <property type="project" value="UniProtKB-KW"/>
</dbReference>
<evidence type="ECO:0000256" key="7">
    <source>
        <dbReference type="ARBA" id="ARBA00022741"/>
    </source>
</evidence>
<evidence type="ECO:0000256" key="13">
    <source>
        <dbReference type="ARBA" id="ARBA00023125"/>
    </source>
</evidence>
<dbReference type="InterPro" id="IPR003034">
    <property type="entry name" value="SAP_dom"/>
</dbReference>
<dbReference type="SMART" id="SM00559">
    <property type="entry name" value="Ku78"/>
    <property type="match status" value="1"/>
</dbReference>
<keyword evidence="14" id="KW-0233">DNA recombination</keyword>
<dbReference type="Pfam" id="PF03730">
    <property type="entry name" value="Ku_C"/>
    <property type="match status" value="1"/>
</dbReference>
<dbReference type="OrthoDB" id="761538at2759"/>
<comment type="caution">
    <text evidence="20">The sequence shown here is derived from an EMBL/GenBank/DDBJ whole genome shotgun (WGS) entry which is preliminary data.</text>
</comment>
<dbReference type="InterPro" id="IPR047087">
    <property type="entry name" value="KU70_core_dom"/>
</dbReference>
<evidence type="ECO:0000256" key="4">
    <source>
        <dbReference type="ARBA" id="ARBA00012551"/>
    </source>
</evidence>
<dbReference type="Gene3D" id="1.10.720.30">
    <property type="entry name" value="SAP domain"/>
    <property type="match status" value="1"/>
</dbReference>
<evidence type="ECO:0000256" key="16">
    <source>
        <dbReference type="ARBA" id="ARBA00023242"/>
    </source>
</evidence>
<evidence type="ECO:0000256" key="9">
    <source>
        <dbReference type="ARBA" id="ARBA00022801"/>
    </source>
</evidence>
<dbReference type="GO" id="GO:0003678">
    <property type="term" value="F:DNA helicase activity"/>
    <property type="evidence" value="ECO:0007669"/>
    <property type="project" value="UniProtKB-EC"/>
</dbReference>
<keyword evidence="13 20" id="KW-0238">DNA-binding</keyword>